<evidence type="ECO:0000256" key="2">
    <source>
        <dbReference type="ARBA" id="ARBA00022460"/>
    </source>
</evidence>
<keyword evidence="7" id="KW-0472">Membrane</keyword>
<proteinExistence type="predicted"/>
<dbReference type="InterPro" id="IPR056953">
    <property type="entry name" value="CUT_N"/>
</dbReference>
<feature type="domain" description="ZP" evidence="8">
    <location>
        <begin position="19"/>
        <end position="302"/>
    </location>
</feature>
<evidence type="ECO:0000313" key="10">
    <source>
        <dbReference type="WBParaSite" id="DME_0000083901-mRNA-1"/>
    </source>
</evidence>
<dbReference type="SMART" id="SM00241">
    <property type="entry name" value="ZP"/>
    <property type="match status" value="1"/>
</dbReference>
<keyword evidence="6" id="KW-1133">Transmembrane helix</keyword>
<evidence type="ECO:0000256" key="6">
    <source>
        <dbReference type="ARBA" id="ARBA00022989"/>
    </source>
</evidence>
<dbReference type="InterPro" id="IPR001507">
    <property type="entry name" value="ZP_dom"/>
</dbReference>
<accession>A0A0N4U2E1</accession>
<keyword evidence="3" id="KW-1003">Cell membrane</keyword>
<dbReference type="Proteomes" id="UP000038040">
    <property type="component" value="Unplaced"/>
</dbReference>
<evidence type="ECO:0000256" key="1">
    <source>
        <dbReference type="ARBA" id="ARBA00004251"/>
    </source>
</evidence>
<evidence type="ECO:0000256" key="7">
    <source>
        <dbReference type="ARBA" id="ARBA00023136"/>
    </source>
</evidence>
<reference evidence="10" key="1">
    <citation type="submission" date="2017-02" db="UniProtKB">
        <authorList>
            <consortium name="WormBaseParasite"/>
        </authorList>
    </citation>
    <scope>IDENTIFICATION</scope>
</reference>
<comment type="subcellular location">
    <subcellularLocation>
        <location evidence="1">Cell membrane</location>
        <topology evidence="1">Single-pass type I membrane protein</topology>
    </subcellularLocation>
</comment>
<protein>
    <submittedName>
        <fullName evidence="10">ZP domain-containing protein</fullName>
    </submittedName>
</protein>
<evidence type="ECO:0000256" key="5">
    <source>
        <dbReference type="ARBA" id="ARBA00022729"/>
    </source>
</evidence>
<dbReference type="InterPro" id="IPR051962">
    <property type="entry name" value="Cuticlin"/>
</dbReference>
<name>A0A0N4U2E1_DRAME</name>
<organism evidence="9 10">
    <name type="scientific">Dracunculus medinensis</name>
    <name type="common">Guinea worm</name>
    <dbReference type="NCBI Taxonomy" id="318479"/>
    <lineage>
        <taxon>Eukaryota</taxon>
        <taxon>Metazoa</taxon>
        <taxon>Ecdysozoa</taxon>
        <taxon>Nematoda</taxon>
        <taxon>Chromadorea</taxon>
        <taxon>Rhabditida</taxon>
        <taxon>Spirurina</taxon>
        <taxon>Dracunculoidea</taxon>
        <taxon>Dracunculidae</taxon>
        <taxon>Dracunculus</taxon>
    </lineage>
</organism>
<dbReference type="AlphaFoldDB" id="A0A0N4U2E1"/>
<evidence type="ECO:0000313" key="9">
    <source>
        <dbReference type="Proteomes" id="UP000038040"/>
    </source>
</evidence>
<dbReference type="GO" id="GO:0005886">
    <property type="term" value="C:plasma membrane"/>
    <property type="evidence" value="ECO:0007669"/>
    <property type="project" value="UniProtKB-SubCell"/>
</dbReference>
<dbReference type="GO" id="GO:0042302">
    <property type="term" value="F:structural constituent of cuticle"/>
    <property type="evidence" value="ECO:0007669"/>
    <property type="project" value="UniProtKB-KW"/>
</dbReference>
<dbReference type="InterPro" id="IPR057475">
    <property type="entry name" value="CUT_C"/>
</dbReference>
<sequence length="326" mass="37447">LKNCSDRKYCNFIDTPTVTCGPEKISIEGRSEDLFEGVIFVKNWRRINGCSVNYTLGDNSTNPKFSIALNKIAQCGLELRRNADSKDLEIFAIFVFSFHPNFVTAGDRSFAVQCIFLQQQITVATKFNFISYVKYKLFKFPYFHRRSIIRTMNFSDISTKGIIGATAEMPSTQLTIVEGRIPDQTLQPAHTVMVGQQLMYIWHMPTSSEIYGFRVKECFAEAKDGRKTIIIEDSCSIDPLIVSHVKYSESLDKAFADGLAFKFPDADDLWITCMLQICLRKFEHLTIHSNNLLFCTIQPVKFFYIFFTLMASNDNLFFKISFCFIF</sequence>
<keyword evidence="2" id="KW-0193">Cuticle</keyword>
<dbReference type="WBParaSite" id="DME_0000083901-mRNA-1">
    <property type="protein sequence ID" value="DME_0000083901-mRNA-1"/>
    <property type="gene ID" value="DME_0000083901"/>
</dbReference>
<dbReference type="PANTHER" id="PTHR22907:SF54">
    <property type="entry name" value="GH04558P"/>
    <property type="match status" value="1"/>
</dbReference>
<keyword evidence="4" id="KW-0812">Transmembrane</keyword>
<evidence type="ECO:0000256" key="4">
    <source>
        <dbReference type="ARBA" id="ARBA00022692"/>
    </source>
</evidence>
<dbReference type="Pfam" id="PF25057">
    <property type="entry name" value="CUT_N"/>
    <property type="match status" value="1"/>
</dbReference>
<dbReference type="PANTHER" id="PTHR22907">
    <property type="entry name" value="GH04558P"/>
    <property type="match status" value="1"/>
</dbReference>
<dbReference type="Pfam" id="PF25301">
    <property type="entry name" value="CUT_C"/>
    <property type="match status" value="1"/>
</dbReference>
<keyword evidence="5" id="KW-0732">Signal</keyword>
<dbReference type="PROSITE" id="PS51034">
    <property type="entry name" value="ZP_2"/>
    <property type="match status" value="1"/>
</dbReference>
<evidence type="ECO:0000256" key="3">
    <source>
        <dbReference type="ARBA" id="ARBA00022475"/>
    </source>
</evidence>
<evidence type="ECO:0000259" key="8">
    <source>
        <dbReference type="PROSITE" id="PS51034"/>
    </source>
</evidence>